<dbReference type="EMBL" id="JXIG01000373">
    <property type="protein sequence ID" value="KIU01421.1"/>
    <property type="molecule type" value="Genomic_DNA"/>
</dbReference>
<dbReference type="Proteomes" id="UP000032274">
    <property type="component" value="Unassembled WGS sequence"/>
</dbReference>
<gene>
    <name evidence="1" type="ORF">QU38_01720</name>
</gene>
<accession>A0AA40JPZ8</accession>
<comment type="caution">
    <text evidence="1">The sequence shown here is derived from an EMBL/GenBank/DDBJ whole genome shotgun (WGS) entry which is preliminary data.</text>
</comment>
<evidence type="ECO:0000313" key="1">
    <source>
        <dbReference type="EMBL" id="KIU01421.1"/>
    </source>
</evidence>
<dbReference type="AlphaFoldDB" id="A0AA40JPZ8"/>
<proteinExistence type="predicted"/>
<feature type="non-terminal residue" evidence="1">
    <location>
        <position position="1"/>
    </location>
</feature>
<sequence>LLGDLRTGHHAGQDLEALVQPGGRRHGQVELVGGRSEGRACVRVGAEGHAQALPDALRFAVGHVHRSAEREVLEQVREAPLAILLHQRADIHAHPHRDLARRHAILAHGITHPVGKPSEFPCIVMDQVALLVEPGILGGLHRPPHRLG</sequence>
<protein>
    <submittedName>
        <fullName evidence="1">Uncharacterized protein</fullName>
    </submittedName>
</protein>
<evidence type="ECO:0000313" key="2">
    <source>
        <dbReference type="Proteomes" id="UP000032274"/>
    </source>
</evidence>
<name>A0AA40JPZ8_STAAU</name>
<organism evidence="1 2">
    <name type="scientific">Staphylococcus aureus</name>
    <dbReference type="NCBI Taxonomy" id="1280"/>
    <lineage>
        <taxon>Bacteria</taxon>
        <taxon>Bacillati</taxon>
        <taxon>Bacillota</taxon>
        <taxon>Bacilli</taxon>
        <taxon>Bacillales</taxon>
        <taxon>Staphylococcaceae</taxon>
        <taxon>Staphylococcus</taxon>
    </lineage>
</organism>
<reference evidence="1 2" key="1">
    <citation type="submission" date="2015-01" db="EMBL/GenBank/DDBJ databases">
        <title>Characterization of Swiss Staphylococcus aureus strains involved in food poisoning.</title>
        <authorList>
            <person name="Crovadore J."/>
            <person name="Chablais R."/>
            <person name="Tonacini J."/>
            <person name="Schnyder B."/>
            <person name="Lefort F."/>
        </authorList>
    </citation>
    <scope>NUCLEOTIDE SEQUENCE [LARGE SCALE GENOMIC DNA]</scope>
    <source>
        <strain evidence="1 2">SA-120</strain>
    </source>
</reference>
<feature type="non-terminal residue" evidence="1">
    <location>
        <position position="148"/>
    </location>
</feature>